<dbReference type="InterPro" id="IPR045851">
    <property type="entry name" value="AMP-bd_C_sf"/>
</dbReference>
<dbReference type="InterPro" id="IPR025110">
    <property type="entry name" value="AMP-bd_C"/>
</dbReference>
<dbReference type="InterPro" id="IPR000873">
    <property type="entry name" value="AMP-dep_synth/lig_dom"/>
</dbReference>
<dbReference type="SUPFAM" id="SSF47336">
    <property type="entry name" value="ACP-like"/>
    <property type="match status" value="2"/>
</dbReference>
<dbReference type="Pfam" id="PF00975">
    <property type="entry name" value="Thioesterase"/>
    <property type="match status" value="1"/>
</dbReference>
<comment type="caution">
    <text evidence="5">The sequence shown here is derived from an EMBL/GenBank/DDBJ whole genome shotgun (WGS) entry which is preliminary data.</text>
</comment>
<dbReference type="HOGENOM" id="CLU_000022_0_9_7"/>
<dbReference type="GO" id="GO:0043041">
    <property type="term" value="P:amino acid activation for nonribosomal peptide biosynthetic process"/>
    <property type="evidence" value="ECO:0007669"/>
    <property type="project" value="TreeGrafter"/>
</dbReference>
<dbReference type="InterPro" id="IPR020802">
    <property type="entry name" value="TesA-like"/>
</dbReference>
<reference evidence="5 6" key="2">
    <citation type="submission" date="2013-04" db="EMBL/GenBank/DDBJ databases">
        <title>The Genome Sequence of Bilophila wadsworthia 3_1_6.</title>
        <authorList>
            <consortium name="The Broad Institute Genomics Platform"/>
            <person name="Earl A."/>
            <person name="Ward D."/>
            <person name="Feldgarden M."/>
            <person name="Gevers D."/>
            <person name="Sibley C."/>
            <person name="Strauss J."/>
            <person name="Allen-Vercoe E."/>
            <person name="Walker B."/>
            <person name="Young S."/>
            <person name="Zeng Q."/>
            <person name="Gargeya S."/>
            <person name="Fitzgerald M."/>
            <person name="Haas B."/>
            <person name="Abouelleil A."/>
            <person name="Allen A.W."/>
            <person name="Alvarado L."/>
            <person name="Arachchi H.M."/>
            <person name="Berlin A.M."/>
            <person name="Chapman S.B."/>
            <person name="Gainer-Dewar J."/>
            <person name="Goldberg J."/>
            <person name="Griggs A."/>
            <person name="Gujja S."/>
            <person name="Hansen M."/>
            <person name="Howarth C."/>
            <person name="Imamovic A."/>
            <person name="Ireland A."/>
            <person name="Larimer J."/>
            <person name="McCowan C."/>
            <person name="Murphy C."/>
            <person name="Pearson M."/>
            <person name="Poon T.W."/>
            <person name="Priest M."/>
            <person name="Roberts A."/>
            <person name="Saif S."/>
            <person name="Shea T."/>
            <person name="Sisk P."/>
            <person name="Sykes S."/>
            <person name="Wortman J."/>
            <person name="Nusbaum C."/>
            <person name="Birren B."/>
        </authorList>
    </citation>
    <scope>NUCLEOTIDE SEQUENCE [LARGE SCALE GENOMIC DNA]</scope>
    <source>
        <strain evidence="5 6">3_1_6</strain>
    </source>
</reference>
<dbReference type="Gene3D" id="3.40.50.1820">
    <property type="entry name" value="alpha/beta hydrolase"/>
    <property type="match status" value="1"/>
</dbReference>
<evidence type="ECO:0000256" key="1">
    <source>
        <dbReference type="ARBA" id="ARBA00001957"/>
    </source>
</evidence>
<dbReference type="Pfam" id="PF00501">
    <property type="entry name" value="AMP-binding"/>
    <property type="match status" value="2"/>
</dbReference>
<evidence type="ECO:0000313" key="6">
    <source>
        <dbReference type="Proteomes" id="UP000006034"/>
    </source>
</evidence>
<evidence type="ECO:0000256" key="2">
    <source>
        <dbReference type="ARBA" id="ARBA00022450"/>
    </source>
</evidence>
<keyword evidence="2" id="KW-0596">Phosphopantetheine</keyword>
<dbReference type="InterPro" id="IPR020845">
    <property type="entry name" value="AMP-binding_CS"/>
</dbReference>
<dbReference type="Gene3D" id="3.40.50.980">
    <property type="match status" value="2"/>
</dbReference>
<dbReference type="Gene3D" id="2.30.38.10">
    <property type="entry name" value="Luciferase, Domain 3"/>
    <property type="match status" value="1"/>
</dbReference>
<dbReference type="Gene3D" id="3.30.559.10">
    <property type="entry name" value="Chloramphenicol acetyltransferase-like domain"/>
    <property type="match status" value="1"/>
</dbReference>
<evidence type="ECO:0000259" key="4">
    <source>
        <dbReference type="PROSITE" id="PS50075"/>
    </source>
</evidence>
<dbReference type="InterPro" id="IPR009081">
    <property type="entry name" value="PP-bd_ACP"/>
</dbReference>
<dbReference type="EMBL" id="ADCP02000001">
    <property type="protein sequence ID" value="EFV44812.1"/>
    <property type="molecule type" value="Genomic_DNA"/>
</dbReference>
<dbReference type="GO" id="GO:0044550">
    <property type="term" value="P:secondary metabolite biosynthetic process"/>
    <property type="evidence" value="ECO:0007669"/>
    <property type="project" value="TreeGrafter"/>
</dbReference>
<comment type="cofactor">
    <cofactor evidence="1">
        <name>pantetheine 4'-phosphate</name>
        <dbReference type="ChEBI" id="CHEBI:47942"/>
    </cofactor>
</comment>
<dbReference type="Pfam" id="PF00668">
    <property type="entry name" value="Condensation"/>
    <property type="match status" value="1"/>
</dbReference>
<dbReference type="eggNOG" id="COG1020">
    <property type="taxonomic scope" value="Bacteria"/>
</dbReference>
<accession>E5Y545</accession>
<dbReference type="NCBIfam" id="TIGR01733">
    <property type="entry name" value="AA-adenyl-dom"/>
    <property type="match status" value="1"/>
</dbReference>
<sequence length="2095" mass="235563">MNQIHPEPLSGTLVDILEETAARYPEHGIFHVASGDTSEEFQSYPELLRNAKEMAQVLYRRGLRPRTPLILSVDASRTFLEIFWGCLFSGVLPAPLAHMRTPKADSMEAQKIFHVWEAIKAPIVADSSNERAFAVLTDMFKGTGATLIASEDLITEARIVDFQEDDRYIPQHDDSAVLQFSSGSTGMPKGARLTHRNLIANIRALRAIEGGTSEDRLVTWLPYFHDFGLFGCHLMPMLAGMDQIKMDPFQFAQRPFLWMEKIHEHRGTITSATNTGIEHLSAYIGLRADRLPEVDLSCLKVWTVGAEMISAESCRILQEQLAPMGLAPHLLMPGYGLTETTLVATCHPRNTPVKTFTLDRRLMVSEQVVRYVPKGEDAAEFTSVGKPVQYCEVRIADKDGKPLPADRVGVVEIRGDNVISDYFDNPEATESSFNGEWFSTGDMGFMDAEGDLCIVGRSKEIIIVRGQNYYPADIEHIALSGMEKAFRLVVACGVYDPREGREIILMFYIPAKKGADAELAQLLHRMNEQVSTLAGFSVDRFIAARQGDIPRTSSGKVMRKALCEGYLNGDFDGKITVLEHEGPVLDPASMDHEQIVLGVWSDVLELPVDAIGTKKNLFRLGGDSIRAMRMQARLEDIYRAKMESNFCYLFPTVEQQVQYFRTRDFSIEPPQNEIEALLQKIVASSLGIKAEAVSVSAELMPLIGDISKAFALFDAIREVFAEAEIGEDFLRLTTIRQMADYLWPRVFCETHADGDVAYFPLMHFQETLYFHRKGFVQNEPSGLSCYIYLNARMDGDFRPDVFDKALNYVVGRHPIMRSVIDEEREKPRFKVFKTVPEVHARHIDVSHLPPSEERAYILQRGLELNDYRFDLGEWPLFFCEITKFANDRYVFAMNIDHMLVDGFSYMQVFDELFNTYDRMVLGEPWELPEAAMTFGDYVRVENLRQRTQEYKNALEFQLGLFKDLPSKALLPTKRNPALLKEVYFDTFYQEIRPEIIEGLNAIAAEEQISLNALLLAAYFKLMNVWCHQDDMIINMPVFNREQYFAGARKTVGSFIDIFPVRLQTHFDEPIVQIARKAEAFTRKLLEVPVSSIELSRELFERQGLRATSMSSIIFSNSIGMYAGEVSGMKTIKLETPEFRTGAPGTFIDLVIYDYRVRRNDNDVFYFNWNYIRDLFDREFIETLAKQYHILLEQLIRYRNEPDHPFSGEDIVPERYRSLIASLNRTEAAIPESTLHGLIEEQIRRTPDSEALTYEGRSLSYAAFGKRADQVAGLLRHLGVSSNEFVALFLNRSFDTLAGQLGIMKAGAAYLPIGVDYPTDRVAYMLEDSGARVLLTQSAHLKELEGALGRVEHILVMDEGASAAAIPESLRERVVMPSGIYVDRPDVALPAGSPDDLAYMIYTSGSTGKPKGAMITHRNIVNFLTWVKEELGITAAERLAFVTSYAFDMTMTSNWTPFLVGASLHVLSEEKTKDVNNLLRFISEKGITFLNITPSHFSLLSSAREFLADADIPLPETMRIMLGGEVISTKDLNQWLKFYPGHRFINEYGPTEATVASTYFRIPVNADNQVDLPVVPIGKPVYNTQIYILNRFREHCMPGVPGELYIGGMGVSRGYHNKPEKNAEAFVPNPFNPADPSDRLYRTGDVVRMLDTGDLEFLGREDHQINLRGYRIEAGEIESALREHESVTEAVVVPREDTAGSLTLVAFHTGSEVPAAALRDHLAKRLPEYMIPAHFEPLGEMPCTPSGKLDKNRLPDVVIEAGKRDAAVIRPVTELEKRITAIWEDVLGVTDLGMTSNFWDVGGDSLKAMRLIMRMKKEGFIDFGLKEAFEYQTVASIVSRILRKGEGKAEEAGIVALTDVERPEARLFCLPYACGNPTMYRQFGRLLPASYAVLAANLPGHGKAGEPMRSIPEMAALCVEQLAAFNDGTPLFLLGYSFGGFLAYEIARRLEEKGRPVAGVVLVASPPPGVIGGLRAIIDSSEDEIVRVSKEVYHYDFAEMTEAERRDYLNTLRVDTQAMLDFAFGAAVEAPMLNLVGTLEEEEELKTMAEAWNAVFANPSHDRTEGAHMLIKTHPEELAGKVRHFMNELLKREGKA</sequence>
<dbReference type="PANTHER" id="PTHR45527">
    <property type="entry name" value="NONRIBOSOMAL PEPTIDE SYNTHETASE"/>
    <property type="match status" value="1"/>
</dbReference>
<dbReference type="GO" id="GO:0005737">
    <property type="term" value="C:cytoplasm"/>
    <property type="evidence" value="ECO:0007669"/>
    <property type="project" value="TreeGrafter"/>
</dbReference>
<dbReference type="FunFam" id="3.40.50.980:FF:000001">
    <property type="entry name" value="Non-ribosomal peptide synthetase"/>
    <property type="match status" value="1"/>
</dbReference>
<dbReference type="Pfam" id="PF13193">
    <property type="entry name" value="AMP-binding_C"/>
    <property type="match status" value="1"/>
</dbReference>
<proteinExistence type="predicted"/>
<dbReference type="InterPro" id="IPR029058">
    <property type="entry name" value="AB_hydrolase_fold"/>
</dbReference>
<dbReference type="InterPro" id="IPR001242">
    <property type="entry name" value="Condensation_dom"/>
</dbReference>
<evidence type="ECO:0000256" key="3">
    <source>
        <dbReference type="ARBA" id="ARBA00022553"/>
    </source>
</evidence>
<dbReference type="InterPro" id="IPR006162">
    <property type="entry name" value="Ppantetheine_attach_site"/>
</dbReference>
<dbReference type="PANTHER" id="PTHR45527:SF1">
    <property type="entry name" value="FATTY ACID SYNTHASE"/>
    <property type="match status" value="1"/>
</dbReference>
<dbReference type="InterPro" id="IPR042099">
    <property type="entry name" value="ANL_N_sf"/>
</dbReference>
<dbReference type="Proteomes" id="UP000006034">
    <property type="component" value="Unassembled WGS sequence"/>
</dbReference>
<dbReference type="GO" id="GO:0003824">
    <property type="term" value="F:catalytic activity"/>
    <property type="evidence" value="ECO:0007669"/>
    <property type="project" value="InterPro"/>
</dbReference>
<dbReference type="SUPFAM" id="SSF53474">
    <property type="entry name" value="alpha/beta-Hydrolases"/>
    <property type="match status" value="1"/>
</dbReference>
<keyword evidence="6" id="KW-1185">Reference proteome</keyword>
<dbReference type="InterPro" id="IPR010071">
    <property type="entry name" value="AA_adenyl_dom"/>
</dbReference>
<gene>
    <name evidence="5" type="ORF">HMPREF0179_01308</name>
</gene>
<dbReference type="InterPro" id="IPR001031">
    <property type="entry name" value="Thioesterase"/>
</dbReference>
<dbReference type="InterPro" id="IPR036736">
    <property type="entry name" value="ACP-like_sf"/>
</dbReference>
<name>E5Y545_BILW3</name>
<organism evidence="5 6">
    <name type="scientific">Bilophila wadsworthia (strain 3_1_6)</name>
    <dbReference type="NCBI Taxonomy" id="563192"/>
    <lineage>
        <taxon>Bacteria</taxon>
        <taxon>Pseudomonadati</taxon>
        <taxon>Thermodesulfobacteriota</taxon>
        <taxon>Desulfovibrionia</taxon>
        <taxon>Desulfovibrionales</taxon>
        <taxon>Desulfovibrionaceae</taxon>
        <taxon>Bilophila</taxon>
    </lineage>
</organism>
<dbReference type="SUPFAM" id="SSF56801">
    <property type="entry name" value="Acetyl-CoA synthetase-like"/>
    <property type="match status" value="2"/>
</dbReference>
<dbReference type="SUPFAM" id="SSF52777">
    <property type="entry name" value="CoA-dependent acyltransferases"/>
    <property type="match status" value="2"/>
</dbReference>
<dbReference type="Gene3D" id="1.10.1200.10">
    <property type="entry name" value="ACP-like"/>
    <property type="match status" value="2"/>
</dbReference>
<dbReference type="Gene3D" id="3.30.559.30">
    <property type="entry name" value="Nonribosomal peptide synthetase, condensation domain"/>
    <property type="match status" value="1"/>
</dbReference>
<feature type="domain" description="Carrier" evidence="4">
    <location>
        <begin position="587"/>
        <end position="664"/>
    </location>
</feature>
<dbReference type="SMART" id="SM00824">
    <property type="entry name" value="PKS_TE"/>
    <property type="match status" value="1"/>
</dbReference>
<dbReference type="InterPro" id="IPR023213">
    <property type="entry name" value="CAT-like_dom_sf"/>
</dbReference>
<dbReference type="GO" id="GO:0031177">
    <property type="term" value="F:phosphopantetheine binding"/>
    <property type="evidence" value="ECO:0007669"/>
    <property type="project" value="TreeGrafter"/>
</dbReference>
<dbReference type="Pfam" id="PF00550">
    <property type="entry name" value="PP-binding"/>
    <property type="match status" value="2"/>
</dbReference>
<feature type="domain" description="Carrier" evidence="4">
    <location>
        <begin position="1769"/>
        <end position="1844"/>
    </location>
</feature>
<dbReference type="CDD" id="cd05930">
    <property type="entry name" value="A_NRPS"/>
    <property type="match status" value="1"/>
</dbReference>
<keyword evidence="3" id="KW-0597">Phosphoprotein</keyword>
<dbReference type="STRING" id="563192.HMPREF0179_01308"/>
<dbReference type="OrthoDB" id="9757540at2"/>
<dbReference type="Gene3D" id="3.40.50.12780">
    <property type="entry name" value="N-terminal domain of ligase-like"/>
    <property type="match status" value="1"/>
</dbReference>
<dbReference type="PROSITE" id="PS00455">
    <property type="entry name" value="AMP_BINDING"/>
    <property type="match status" value="2"/>
</dbReference>
<protein>
    <submittedName>
        <fullName evidence="5">Amino acid adenylation domain-containing protein</fullName>
    </submittedName>
</protein>
<evidence type="ECO:0000313" key="5">
    <source>
        <dbReference type="EMBL" id="EFV44812.1"/>
    </source>
</evidence>
<dbReference type="PROSITE" id="PS50075">
    <property type="entry name" value="CARRIER"/>
    <property type="match status" value="2"/>
</dbReference>
<dbReference type="PROSITE" id="PS00012">
    <property type="entry name" value="PHOSPHOPANTETHEINE"/>
    <property type="match status" value="1"/>
</dbReference>
<dbReference type="Gene3D" id="3.30.300.30">
    <property type="match status" value="2"/>
</dbReference>
<dbReference type="FunFam" id="3.40.50.12780:FF:000012">
    <property type="entry name" value="Non-ribosomal peptide synthetase"/>
    <property type="match status" value="1"/>
</dbReference>
<reference evidence="5 6" key="1">
    <citation type="submission" date="2010-10" db="EMBL/GenBank/DDBJ databases">
        <authorList>
            <consortium name="The Broad Institute Genome Sequencing Platform"/>
            <person name="Ward D."/>
            <person name="Earl A."/>
            <person name="Feldgarden M."/>
            <person name="Young S.K."/>
            <person name="Gargeya S."/>
            <person name="Zeng Q."/>
            <person name="Alvarado L."/>
            <person name="Berlin A."/>
            <person name="Bochicchio J."/>
            <person name="Chapman S.B."/>
            <person name="Chen Z."/>
            <person name="Freedman E."/>
            <person name="Gellesch M."/>
            <person name="Goldberg J."/>
            <person name="Griggs A."/>
            <person name="Gujja S."/>
            <person name="Heilman E."/>
            <person name="Heiman D."/>
            <person name="Howarth C."/>
            <person name="Mehta T."/>
            <person name="Neiman D."/>
            <person name="Pearson M."/>
            <person name="Roberts A."/>
            <person name="Saif S."/>
            <person name="Shea T."/>
            <person name="Shenoy N."/>
            <person name="Sisk P."/>
            <person name="Stolte C."/>
            <person name="Sykes S."/>
            <person name="White J."/>
            <person name="Yandava C."/>
            <person name="Allen-Vercoe E."/>
            <person name="Sibley C."/>
            <person name="Ambrose C.E."/>
            <person name="Strauss J."/>
            <person name="Daigneault M."/>
            <person name="Haas B."/>
            <person name="Nusbaum C."/>
            <person name="Birren B."/>
        </authorList>
    </citation>
    <scope>NUCLEOTIDE SEQUENCE [LARGE SCALE GENOMIC DNA]</scope>
    <source>
        <strain evidence="5 6">3_1_6</strain>
    </source>
</reference>